<dbReference type="RefSeq" id="XP_012938071.1">
    <property type="nucleotide sequence ID" value="XM_013082617.1"/>
</dbReference>
<proteinExistence type="inferred from homology"/>
<evidence type="ECO:0000256" key="1">
    <source>
        <dbReference type="ARBA" id="ARBA00005823"/>
    </source>
</evidence>
<dbReference type="InterPro" id="IPR052095">
    <property type="entry name" value="UNC-13_domain"/>
</dbReference>
<evidence type="ECO:0000313" key="6">
    <source>
        <dbReference type="Proteomes" id="UP000694888"/>
    </source>
</evidence>
<dbReference type="Gene3D" id="1.10.357.50">
    <property type="match status" value="1"/>
</dbReference>
<feature type="domain" description="MHD2" evidence="5">
    <location>
        <begin position="136"/>
        <end position="291"/>
    </location>
</feature>
<dbReference type="InterPro" id="IPR035892">
    <property type="entry name" value="C2_domain_sf"/>
</dbReference>
<keyword evidence="6" id="KW-1185">Reference proteome</keyword>
<evidence type="ECO:0000259" key="4">
    <source>
        <dbReference type="PROSITE" id="PS50004"/>
    </source>
</evidence>
<dbReference type="InterPro" id="IPR014772">
    <property type="entry name" value="Munc13_dom-2"/>
</dbReference>
<protein>
    <submittedName>
        <fullName evidence="7">BAI1-associated protein 3</fullName>
    </submittedName>
</protein>
<evidence type="ECO:0000259" key="5">
    <source>
        <dbReference type="PROSITE" id="PS51259"/>
    </source>
</evidence>
<evidence type="ECO:0000256" key="3">
    <source>
        <dbReference type="SAM" id="MobiDB-lite"/>
    </source>
</evidence>
<evidence type="ECO:0000256" key="2">
    <source>
        <dbReference type="ARBA" id="ARBA00022483"/>
    </source>
</evidence>
<feature type="domain" description="C2" evidence="4">
    <location>
        <begin position="305"/>
        <end position="436"/>
    </location>
</feature>
<feature type="compositionally biased region" description="Polar residues" evidence="3">
    <location>
        <begin position="231"/>
        <end position="248"/>
    </location>
</feature>
<dbReference type="GeneID" id="101862581"/>
<dbReference type="SMART" id="SM00239">
    <property type="entry name" value="C2"/>
    <property type="match status" value="1"/>
</dbReference>
<dbReference type="PANTHER" id="PTHR45999">
    <property type="entry name" value="UNC-13-4A, ISOFORM B"/>
    <property type="match status" value="1"/>
</dbReference>
<dbReference type="Gene3D" id="2.60.40.150">
    <property type="entry name" value="C2 domain"/>
    <property type="match status" value="1"/>
</dbReference>
<dbReference type="SUPFAM" id="SSF49562">
    <property type="entry name" value="C2 domain (Calcium/lipid-binding domain, CaLB)"/>
    <property type="match status" value="1"/>
</dbReference>
<sequence>MGVTKLTDMICDGARVYASKIQNILERNCYYDYNESQFDVTDRMCITLNNIEHVRMFLSELPQRLNWEAVTSSLSLKHENPMVGERALSTLHRLTQNAHTDVLQMSAKILKCVGEKMCVEVRGRMEEFLVTRPDSVSATDRVISYLTTNLDVLRDRLSDTIYPLMATQIWTLVIDLFDSHLLVGKPPEYYQNQKIHLRALIQFFLDCWPEGTPITQDTPTIQDTPIPRDTPISQDTPIISQDTPTTKDTPIPEDPPITQYTPIPQDTPCAQMLMERLELNSTPTEQLILDYYLHLSGHMATPLDYLGHLALKVAYREETGSVVTVYLNVIQGIDLPGLDSSGLSDPYVVVSVQPEVLLGQTERRTRTVDQTLQPAFNSSFVFPNIPSHLVSRPGVVLLLTVMDKDVVTPDDFAGEVVISLDHVTRLGVNESLDQCPVVMMPLHRPTLDTGGPFQVLEERSPWDKTAKSFTRARRRFIENQPERTDTVKDKLSSFFKFWSK</sequence>
<evidence type="ECO:0000313" key="7">
    <source>
        <dbReference type="RefSeq" id="XP_012938071.1"/>
    </source>
</evidence>
<dbReference type="Proteomes" id="UP000694888">
    <property type="component" value="Unplaced"/>
</dbReference>
<dbReference type="InterPro" id="IPR000008">
    <property type="entry name" value="C2_dom"/>
</dbReference>
<keyword evidence="2" id="KW-0268">Exocytosis</keyword>
<reference evidence="7" key="1">
    <citation type="submission" date="2025-08" db="UniProtKB">
        <authorList>
            <consortium name="RefSeq"/>
        </authorList>
    </citation>
    <scope>IDENTIFICATION</scope>
</reference>
<accession>A0ABM1A019</accession>
<organism evidence="6 7">
    <name type="scientific">Aplysia californica</name>
    <name type="common">California sea hare</name>
    <dbReference type="NCBI Taxonomy" id="6500"/>
    <lineage>
        <taxon>Eukaryota</taxon>
        <taxon>Metazoa</taxon>
        <taxon>Spiralia</taxon>
        <taxon>Lophotrochozoa</taxon>
        <taxon>Mollusca</taxon>
        <taxon>Gastropoda</taxon>
        <taxon>Heterobranchia</taxon>
        <taxon>Euthyneura</taxon>
        <taxon>Tectipleura</taxon>
        <taxon>Aplysiida</taxon>
        <taxon>Aplysioidea</taxon>
        <taxon>Aplysiidae</taxon>
        <taxon>Aplysia</taxon>
    </lineage>
</organism>
<comment type="similarity">
    <text evidence="1">Belongs to the unc-13 family.</text>
</comment>
<dbReference type="PROSITE" id="PS50004">
    <property type="entry name" value="C2"/>
    <property type="match status" value="1"/>
</dbReference>
<dbReference type="PANTHER" id="PTHR45999:SF4">
    <property type="entry name" value="UNC-13-4A, ISOFORM B"/>
    <property type="match status" value="1"/>
</dbReference>
<feature type="non-terminal residue" evidence="7">
    <location>
        <position position="500"/>
    </location>
</feature>
<gene>
    <name evidence="7" type="primary">LOC101862581</name>
</gene>
<feature type="region of interest" description="Disordered" evidence="3">
    <location>
        <begin position="216"/>
        <end position="262"/>
    </location>
</feature>
<name>A0ABM1A019_APLCA</name>
<dbReference type="PROSITE" id="PS51259">
    <property type="entry name" value="MHD2"/>
    <property type="match status" value="1"/>
</dbReference>
<dbReference type="Pfam" id="PF00168">
    <property type="entry name" value="C2"/>
    <property type="match status" value="1"/>
</dbReference>